<dbReference type="AlphaFoldDB" id="A0AAQ3L0I1"/>
<feature type="compositionally biased region" description="Basic and acidic residues" evidence="1">
    <location>
        <begin position="142"/>
        <end position="151"/>
    </location>
</feature>
<feature type="region of interest" description="Disordered" evidence="1">
    <location>
        <begin position="116"/>
        <end position="151"/>
    </location>
</feature>
<keyword evidence="2" id="KW-0812">Transmembrane</keyword>
<keyword evidence="4" id="KW-1185">Reference proteome</keyword>
<reference evidence="3 4" key="1">
    <citation type="submission" date="2023-10" db="EMBL/GenBank/DDBJ databases">
        <title>Chromosome-scale genome assembly provides insights into flower coloration mechanisms of Canna indica.</title>
        <authorList>
            <person name="Li C."/>
        </authorList>
    </citation>
    <scope>NUCLEOTIDE SEQUENCE [LARGE SCALE GENOMIC DNA]</scope>
    <source>
        <tissue evidence="3">Flower</tissue>
    </source>
</reference>
<proteinExistence type="predicted"/>
<feature type="transmembrane region" description="Helical" evidence="2">
    <location>
        <begin position="7"/>
        <end position="29"/>
    </location>
</feature>
<protein>
    <submittedName>
        <fullName evidence="3">Uncharacterized protein</fullName>
    </submittedName>
</protein>
<accession>A0AAQ3L0I1</accession>
<name>A0AAQ3L0I1_9LILI</name>
<evidence type="ECO:0000313" key="4">
    <source>
        <dbReference type="Proteomes" id="UP001327560"/>
    </source>
</evidence>
<evidence type="ECO:0000256" key="2">
    <source>
        <dbReference type="SAM" id="Phobius"/>
    </source>
</evidence>
<organism evidence="3 4">
    <name type="scientific">Canna indica</name>
    <name type="common">Indian-shot</name>
    <dbReference type="NCBI Taxonomy" id="4628"/>
    <lineage>
        <taxon>Eukaryota</taxon>
        <taxon>Viridiplantae</taxon>
        <taxon>Streptophyta</taxon>
        <taxon>Embryophyta</taxon>
        <taxon>Tracheophyta</taxon>
        <taxon>Spermatophyta</taxon>
        <taxon>Magnoliopsida</taxon>
        <taxon>Liliopsida</taxon>
        <taxon>Zingiberales</taxon>
        <taxon>Cannaceae</taxon>
        <taxon>Canna</taxon>
    </lineage>
</organism>
<evidence type="ECO:0000256" key="1">
    <source>
        <dbReference type="SAM" id="MobiDB-lite"/>
    </source>
</evidence>
<dbReference type="EMBL" id="CP136897">
    <property type="protein sequence ID" value="WOL18009.1"/>
    <property type="molecule type" value="Genomic_DNA"/>
</dbReference>
<gene>
    <name evidence="3" type="ORF">Cni_G26802</name>
</gene>
<dbReference type="Proteomes" id="UP001327560">
    <property type="component" value="Chromosome 8"/>
</dbReference>
<keyword evidence="2" id="KW-1133">Transmembrane helix</keyword>
<evidence type="ECO:0000313" key="3">
    <source>
        <dbReference type="EMBL" id="WOL18009.1"/>
    </source>
</evidence>
<feature type="compositionally biased region" description="Acidic residues" evidence="1">
    <location>
        <begin position="131"/>
        <end position="141"/>
    </location>
</feature>
<sequence length="151" mass="17401">MDQKKNKIILIIIQVAASTCILCLLMLGFDVVDSRVRPGGRHRPPGEEGEQQRRVFLGELLLSRCHHRRCNELLLTLCRRRRVERRSVVDAAAALWRCRRSELSVDVARQSDVFSGEESVYRPGGGRLRSDEEEEEEECEEGERSERGCRH</sequence>
<keyword evidence="2" id="KW-0472">Membrane</keyword>